<comment type="caution">
    <text evidence="17">The sequence shown here is derived from an EMBL/GenBank/DDBJ whole genome shotgun (WGS) entry which is preliminary data.</text>
</comment>
<dbReference type="Proteomes" id="UP001219518">
    <property type="component" value="Unassembled WGS sequence"/>
</dbReference>
<dbReference type="Pfam" id="PF08543">
    <property type="entry name" value="Phos_pyr_kin"/>
    <property type="match status" value="1"/>
</dbReference>
<dbReference type="PANTHER" id="PTHR10534:SF2">
    <property type="entry name" value="PYRIDOXAL KINASE"/>
    <property type="match status" value="1"/>
</dbReference>
<evidence type="ECO:0000256" key="5">
    <source>
        <dbReference type="ARBA" id="ARBA00012104"/>
    </source>
</evidence>
<evidence type="ECO:0000259" key="16">
    <source>
        <dbReference type="Pfam" id="PF08543"/>
    </source>
</evidence>
<comment type="similarity">
    <text evidence="4">Belongs to the pyridoxine kinase family.</text>
</comment>
<reference evidence="17" key="2">
    <citation type="journal article" date="2023" name="BMC Genomics">
        <title>Pest status, molecular evolution, and epigenetic factors derived from the genome assembly of Frankliniella fusca, a thysanopteran phytovirus vector.</title>
        <authorList>
            <person name="Catto M.A."/>
            <person name="Labadie P.E."/>
            <person name="Jacobson A.L."/>
            <person name="Kennedy G.G."/>
            <person name="Srinivasan R."/>
            <person name="Hunt B.G."/>
        </authorList>
    </citation>
    <scope>NUCLEOTIDE SEQUENCE</scope>
    <source>
        <strain evidence="17">PL_HMW_Pooled</strain>
    </source>
</reference>
<dbReference type="GO" id="GO:0009443">
    <property type="term" value="P:pyridoxal 5'-phosphate salvage"/>
    <property type="evidence" value="ECO:0007669"/>
    <property type="project" value="InterPro"/>
</dbReference>
<evidence type="ECO:0000256" key="13">
    <source>
        <dbReference type="ARBA" id="ARBA00047377"/>
    </source>
</evidence>
<keyword evidence="10" id="KW-0067">ATP-binding</keyword>
<dbReference type="AlphaFoldDB" id="A0AAE1H3L1"/>
<dbReference type="EMBL" id="JAHWGI010000307">
    <property type="protein sequence ID" value="KAK3912990.1"/>
    <property type="molecule type" value="Genomic_DNA"/>
</dbReference>
<comment type="pathway">
    <text evidence="1">Cofactor metabolism; pyridoxal 5'-phosphate salvage; pyridoxamine 5'-phosphate from pyridoxamine: step 1/1.</text>
</comment>
<keyword evidence="8" id="KW-0547">Nucleotide-binding</keyword>
<dbReference type="GO" id="GO:0005524">
    <property type="term" value="F:ATP binding"/>
    <property type="evidence" value="ECO:0007669"/>
    <property type="project" value="UniProtKB-KW"/>
</dbReference>
<comment type="catalytic activity">
    <reaction evidence="12">
        <text>pyridoxamine + ATP = pyridoxamine 5'-phosphate + ADP + H(+)</text>
        <dbReference type="Rhea" id="RHEA:25104"/>
        <dbReference type="ChEBI" id="CHEBI:15378"/>
        <dbReference type="ChEBI" id="CHEBI:30616"/>
        <dbReference type="ChEBI" id="CHEBI:57761"/>
        <dbReference type="ChEBI" id="CHEBI:58451"/>
        <dbReference type="ChEBI" id="CHEBI:456216"/>
        <dbReference type="EC" id="2.7.1.35"/>
    </reaction>
    <physiologicalReaction direction="left-to-right" evidence="12">
        <dbReference type="Rhea" id="RHEA:25105"/>
    </physiologicalReaction>
</comment>
<evidence type="ECO:0000256" key="10">
    <source>
        <dbReference type="ARBA" id="ARBA00022840"/>
    </source>
</evidence>
<evidence type="ECO:0000256" key="14">
    <source>
        <dbReference type="ARBA" id="ARBA00048524"/>
    </source>
</evidence>
<dbReference type="SUPFAM" id="SSF53613">
    <property type="entry name" value="Ribokinase-like"/>
    <property type="match status" value="1"/>
</dbReference>
<evidence type="ECO:0000313" key="18">
    <source>
        <dbReference type="Proteomes" id="UP001219518"/>
    </source>
</evidence>
<comment type="catalytic activity">
    <reaction evidence="14">
        <text>pyridoxine + ATP = pyridoxine 5'-phosphate + ADP + H(+)</text>
        <dbReference type="Rhea" id="RHEA:25108"/>
        <dbReference type="ChEBI" id="CHEBI:15378"/>
        <dbReference type="ChEBI" id="CHEBI:16709"/>
        <dbReference type="ChEBI" id="CHEBI:30616"/>
        <dbReference type="ChEBI" id="CHEBI:58589"/>
        <dbReference type="ChEBI" id="CHEBI:456216"/>
        <dbReference type="EC" id="2.7.1.35"/>
    </reaction>
    <physiologicalReaction direction="left-to-right" evidence="14">
        <dbReference type="Rhea" id="RHEA:25109"/>
    </physiologicalReaction>
</comment>
<name>A0AAE1H3L1_9NEOP</name>
<evidence type="ECO:0000256" key="4">
    <source>
        <dbReference type="ARBA" id="ARBA00008805"/>
    </source>
</evidence>
<dbReference type="GO" id="GO:0005829">
    <property type="term" value="C:cytosol"/>
    <property type="evidence" value="ECO:0007669"/>
    <property type="project" value="TreeGrafter"/>
</dbReference>
<keyword evidence="7" id="KW-0808">Transferase</keyword>
<dbReference type="InterPro" id="IPR013749">
    <property type="entry name" value="PM/HMP-P_kinase-1"/>
</dbReference>
<dbReference type="NCBIfam" id="TIGR00687">
    <property type="entry name" value="pyridox_kin"/>
    <property type="match status" value="1"/>
</dbReference>
<evidence type="ECO:0000256" key="2">
    <source>
        <dbReference type="ARBA" id="ARBA00004835"/>
    </source>
</evidence>
<dbReference type="InterPro" id="IPR004625">
    <property type="entry name" value="PyrdxlKinase"/>
</dbReference>
<gene>
    <name evidence="17" type="ORF">KUF71_022444</name>
</gene>
<dbReference type="PANTHER" id="PTHR10534">
    <property type="entry name" value="PYRIDOXAL KINASE"/>
    <property type="match status" value="1"/>
</dbReference>
<evidence type="ECO:0000256" key="3">
    <source>
        <dbReference type="ARBA" id="ARBA00005210"/>
    </source>
</evidence>
<accession>A0AAE1H3L1</accession>
<proteinExistence type="inferred from homology"/>
<keyword evidence="18" id="KW-1185">Reference proteome</keyword>
<evidence type="ECO:0000256" key="8">
    <source>
        <dbReference type="ARBA" id="ARBA00022741"/>
    </source>
</evidence>
<evidence type="ECO:0000313" key="17">
    <source>
        <dbReference type="EMBL" id="KAK3912990.1"/>
    </source>
</evidence>
<evidence type="ECO:0000256" key="11">
    <source>
        <dbReference type="ARBA" id="ARBA00032808"/>
    </source>
</evidence>
<reference evidence="17" key="1">
    <citation type="submission" date="2021-07" db="EMBL/GenBank/DDBJ databases">
        <authorList>
            <person name="Catto M.A."/>
            <person name="Jacobson A."/>
            <person name="Kennedy G."/>
            <person name="Labadie P."/>
            <person name="Hunt B.G."/>
            <person name="Srinivasan R."/>
        </authorList>
    </citation>
    <scope>NUCLEOTIDE SEQUENCE</scope>
    <source>
        <strain evidence="17">PL_HMW_Pooled</strain>
        <tissue evidence="17">Head</tissue>
    </source>
</reference>
<dbReference type="InterPro" id="IPR029056">
    <property type="entry name" value="Ribokinase-like"/>
</dbReference>
<dbReference type="EC" id="2.7.1.35" evidence="5"/>
<evidence type="ECO:0000256" key="7">
    <source>
        <dbReference type="ARBA" id="ARBA00022679"/>
    </source>
</evidence>
<comment type="pathway">
    <text evidence="3">Cofactor metabolism; pyridoxal 5'-phosphate salvage; pyridoxal 5'-phosphate from pyridoxal: step 1/1.</text>
</comment>
<keyword evidence="15" id="KW-0732">Signal</keyword>
<evidence type="ECO:0000256" key="6">
    <source>
        <dbReference type="ARBA" id="ARBA00018134"/>
    </source>
</evidence>
<feature type="signal peptide" evidence="15">
    <location>
        <begin position="1"/>
        <end position="23"/>
    </location>
</feature>
<feature type="domain" description="Pyridoxamine kinase/Phosphomethylpyrimidine kinase" evidence="16">
    <location>
        <begin position="153"/>
        <end position="326"/>
    </location>
</feature>
<sequence length="381" mass="42393">MFSSFRNGLMILCLRHVNTAALGRSVTSPVPLSLAAPRYTEIRLNFSRLQCLFSPCTTMGDSSPRVLSIQSHVVSGYVGNKSATFPLQVLGFDVDAINSVQFSNHTGYGYWKGHVLAEQELVELAEGLAHNGLDRQYTHLLTGYNRSKSFLSHIANIVCELRKKNPGLIYLCDPVIGDIGRGVYVPQDLIEVYQKTIIPIANVVTPNQFELEILTGKPVKSIEDAWEATALLHNMGPRTVVVSSSELGNEDSLLCLGSMIVEGKRKKAMVTFPKLEGSYTGTGDLFSALFLAWMWRSGQDLKQSLEFTVATIQAILQQTIALKKGSKWPYLFLFYFNVKLIYISFSLENNDKSVFQNELKLIQGKSDIENPKVIYPAVLLE</sequence>
<dbReference type="CDD" id="cd01173">
    <property type="entry name" value="pyridoxal_pyridoxamine_kinase"/>
    <property type="match status" value="1"/>
</dbReference>
<evidence type="ECO:0000256" key="1">
    <source>
        <dbReference type="ARBA" id="ARBA00004750"/>
    </source>
</evidence>
<comment type="pathway">
    <text evidence="2">Cofactor metabolism; pyridoxal 5'-phosphate salvage; pyridoxine 5'-phosphate from pyridoxine: step 1/1.</text>
</comment>
<evidence type="ECO:0000256" key="12">
    <source>
        <dbReference type="ARBA" id="ARBA00047310"/>
    </source>
</evidence>
<evidence type="ECO:0000256" key="9">
    <source>
        <dbReference type="ARBA" id="ARBA00022777"/>
    </source>
</evidence>
<evidence type="ECO:0000256" key="15">
    <source>
        <dbReference type="SAM" id="SignalP"/>
    </source>
</evidence>
<protein>
    <recommendedName>
        <fullName evidence="6">Pyridoxal kinase</fullName>
        <ecNumber evidence="5">2.7.1.35</ecNumber>
    </recommendedName>
    <alternativeName>
        <fullName evidence="11">Pyridoxine kinase</fullName>
    </alternativeName>
</protein>
<dbReference type="Gene3D" id="3.40.1190.20">
    <property type="match status" value="1"/>
</dbReference>
<organism evidence="17 18">
    <name type="scientific">Frankliniella fusca</name>
    <dbReference type="NCBI Taxonomy" id="407009"/>
    <lineage>
        <taxon>Eukaryota</taxon>
        <taxon>Metazoa</taxon>
        <taxon>Ecdysozoa</taxon>
        <taxon>Arthropoda</taxon>
        <taxon>Hexapoda</taxon>
        <taxon>Insecta</taxon>
        <taxon>Pterygota</taxon>
        <taxon>Neoptera</taxon>
        <taxon>Paraneoptera</taxon>
        <taxon>Thysanoptera</taxon>
        <taxon>Terebrantia</taxon>
        <taxon>Thripoidea</taxon>
        <taxon>Thripidae</taxon>
        <taxon>Frankliniella</taxon>
    </lineage>
</organism>
<feature type="chain" id="PRO_5042159280" description="Pyridoxal kinase" evidence="15">
    <location>
        <begin position="24"/>
        <end position="381"/>
    </location>
</feature>
<dbReference type="GO" id="GO:0008478">
    <property type="term" value="F:pyridoxal kinase activity"/>
    <property type="evidence" value="ECO:0007669"/>
    <property type="project" value="UniProtKB-EC"/>
</dbReference>
<comment type="catalytic activity">
    <reaction evidence="13">
        <text>pyridoxal + ATP = pyridoxal 5'-phosphate + ADP + H(+)</text>
        <dbReference type="Rhea" id="RHEA:10224"/>
        <dbReference type="ChEBI" id="CHEBI:15378"/>
        <dbReference type="ChEBI" id="CHEBI:17310"/>
        <dbReference type="ChEBI" id="CHEBI:30616"/>
        <dbReference type="ChEBI" id="CHEBI:456216"/>
        <dbReference type="ChEBI" id="CHEBI:597326"/>
        <dbReference type="EC" id="2.7.1.35"/>
    </reaction>
    <physiologicalReaction direction="left-to-right" evidence="13">
        <dbReference type="Rhea" id="RHEA:10225"/>
    </physiologicalReaction>
</comment>
<keyword evidence="9 17" id="KW-0418">Kinase</keyword>